<dbReference type="GeneID" id="119739072"/>
<dbReference type="Gene3D" id="2.10.70.10">
    <property type="entry name" value="Complement Module, domain 1"/>
    <property type="match status" value="1"/>
</dbReference>
<evidence type="ECO:0000256" key="6">
    <source>
        <dbReference type="SAM" id="Phobius"/>
    </source>
</evidence>
<keyword evidence="2 3" id="KW-1015">Disulfide bond</keyword>
<dbReference type="Proteomes" id="UP000887568">
    <property type="component" value="Unplaced"/>
</dbReference>
<dbReference type="PROSITE" id="PS01180">
    <property type="entry name" value="CUB"/>
    <property type="match status" value="4"/>
</dbReference>
<evidence type="ECO:0000259" key="8">
    <source>
        <dbReference type="PROSITE" id="PS01180"/>
    </source>
</evidence>
<evidence type="ECO:0000259" key="10">
    <source>
        <dbReference type="PROSITE" id="PS50923"/>
    </source>
</evidence>
<evidence type="ECO:0000256" key="2">
    <source>
        <dbReference type="ARBA" id="ARBA00023157"/>
    </source>
</evidence>
<dbReference type="InterPro" id="IPR000436">
    <property type="entry name" value="Sushi_SCR_CCP_dom"/>
</dbReference>
<dbReference type="SMART" id="SM00032">
    <property type="entry name" value="CCP"/>
    <property type="match status" value="1"/>
</dbReference>
<dbReference type="Pfam" id="PF00431">
    <property type="entry name" value="CUB"/>
    <property type="match status" value="5"/>
</dbReference>
<dbReference type="Gene3D" id="2.10.25.10">
    <property type="entry name" value="Laminin"/>
    <property type="match status" value="3"/>
</dbReference>
<feature type="signal peptide" evidence="7">
    <location>
        <begin position="1"/>
        <end position="25"/>
    </location>
</feature>
<dbReference type="SUPFAM" id="SSF57535">
    <property type="entry name" value="Complement control module/SCR domain"/>
    <property type="match status" value="1"/>
</dbReference>
<keyword evidence="1" id="KW-0677">Repeat</keyword>
<protein>
    <submittedName>
        <fullName evidence="11">Uncharacterized protein</fullName>
    </submittedName>
</protein>
<dbReference type="InterPro" id="IPR001881">
    <property type="entry name" value="EGF-like_Ca-bd_dom"/>
</dbReference>
<accession>A0A914B2W1</accession>
<name>A0A914B2W1_PATMI</name>
<feature type="domain" description="CUB" evidence="8">
    <location>
        <begin position="548"/>
        <end position="659"/>
    </location>
</feature>
<dbReference type="PROSITE" id="PS50026">
    <property type="entry name" value="EGF_3"/>
    <property type="match status" value="3"/>
</dbReference>
<evidence type="ECO:0000313" key="12">
    <source>
        <dbReference type="Proteomes" id="UP000887568"/>
    </source>
</evidence>
<feature type="domain" description="EGF-like" evidence="9">
    <location>
        <begin position="512"/>
        <end position="549"/>
    </location>
</feature>
<dbReference type="InterPro" id="IPR035976">
    <property type="entry name" value="Sushi/SCR/CCP_sf"/>
</dbReference>
<evidence type="ECO:0000256" key="7">
    <source>
        <dbReference type="SAM" id="SignalP"/>
    </source>
</evidence>
<dbReference type="PROSITE" id="PS01186">
    <property type="entry name" value="EGF_2"/>
    <property type="match status" value="3"/>
</dbReference>
<reference evidence="11" key="1">
    <citation type="submission" date="2022-11" db="UniProtKB">
        <authorList>
            <consortium name="EnsemblMetazoa"/>
        </authorList>
    </citation>
    <scope>IDENTIFICATION</scope>
</reference>
<keyword evidence="6" id="KW-0812">Transmembrane</keyword>
<keyword evidence="12" id="KW-1185">Reference proteome</keyword>
<dbReference type="Gene3D" id="2.60.120.290">
    <property type="entry name" value="Spermadhesin, CUB domain"/>
    <property type="match status" value="5"/>
</dbReference>
<feature type="chain" id="PRO_5037320988" evidence="7">
    <location>
        <begin position="26"/>
        <end position="877"/>
    </location>
</feature>
<dbReference type="Pfam" id="PF00084">
    <property type="entry name" value="Sushi"/>
    <property type="match status" value="1"/>
</dbReference>
<dbReference type="RefSeq" id="XP_038069836.1">
    <property type="nucleotide sequence ID" value="XM_038213908.1"/>
</dbReference>
<dbReference type="Pfam" id="PF00008">
    <property type="entry name" value="EGF"/>
    <property type="match status" value="3"/>
</dbReference>
<feature type="domain" description="CUB" evidence="8">
    <location>
        <begin position="25"/>
        <end position="141"/>
    </location>
</feature>
<organism evidence="11 12">
    <name type="scientific">Patiria miniata</name>
    <name type="common">Bat star</name>
    <name type="synonym">Asterina miniata</name>
    <dbReference type="NCBI Taxonomy" id="46514"/>
    <lineage>
        <taxon>Eukaryota</taxon>
        <taxon>Metazoa</taxon>
        <taxon>Echinodermata</taxon>
        <taxon>Eleutherozoa</taxon>
        <taxon>Asterozoa</taxon>
        <taxon>Asteroidea</taxon>
        <taxon>Valvatacea</taxon>
        <taxon>Valvatida</taxon>
        <taxon>Asterinidae</taxon>
        <taxon>Patiria</taxon>
    </lineage>
</organism>
<dbReference type="SMART" id="SM00181">
    <property type="entry name" value="EGF"/>
    <property type="match status" value="3"/>
</dbReference>
<feature type="domain" description="Sushi" evidence="10">
    <location>
        <begin position="688"/>
        <end position="752"/>
    </location>
</feature>
<keyword evidence="7" id="KW-0732">Signal</keyword>
<dbReference type="CDD" id="cd00033">
    <property type="entry name" value="CCP"/>
    <property type="match status" value="1"/>
</dbReference>
<dbReference type="PANTHER" id="PTHR24251">
    <property type="entry name" value="OVOCHYMASE-RELATED"/>
    <property type="match status" value="1"/>
</dbReference>
<feature type="region of interest" description="Disordered" evidence="5">
    <location>
        <begin position="854"/>
        <end position="877"/>
    </location>
</feature>
<feature type="compositionally biased region" description="Pro residues" evidence="5">
    <location>
        <begin position="858"/>
        <end position="870"/>
    </location>
</feature>
<comment type="caution">
    <text evidence="3">Lacks conserved residue(s) required for the propagation of feature annotation.</text>
</comment>
<evidence type="ECO:0000259" key="9">
    <source>
        <dbReference type="PROSITE" id="PS50026"/>
    </source>
</evidence>
<dbReference type="InterPro" id="IPR000859">
    <property type="entry name" value="CUB_dom"/>
</dbReference>
<dbReference type="GO" id="GO:0005509">
    <property type="term" value="F:calcium ion binding"/>
    <property type="evidence" value="ECO:0007669"/>
    <property type="project" value="InterPro"/>
</dbReference>
<feature type="disulfide bond" evidence="3">
    <location>
        <begin position="389"/>
        <end position="398"/>
    </location>
</feature>
<feature type="domain" description="CUB" evidence="8">
    <location>
        <begin position="247"/>
        <end position="361"/>
    </location>
</feature>
<proteinExistence type="predicted"/>
<dbReference type="PROSITE" id="PS00022">
    <property type="entry name" value="EGF_1"/>
    <property type="match status" value="3"/>
</dbReference>
<dbReference type="InterPro" id="IPR035914">
    <property type="entry name" value="Sperma_CUB_dom_sf"/>
</dbReference>
<keyword evidence="6" id="KW-1133">Transmembrane helix</keyword>
<dbReference type="InterPro" id="IPR000742">
    <property type="entry name" value="EGF"/>
</dbReference>
<keyword evidence="3" id="KW-0245">EGF-like domain</keyword>
<dbReference type="FunFam" id="2.60.120.290:FF:000056">
    <property type="entry name" value="C-type LECtin"/>
    <property type="match status" value="3"/>
</dbReference>
<evidence type="ECO:0000256" key="5">
    <source>
        <dbReference type="SAM" id="MobiDB-lite"/>
    </source>
</evidence>
<dbReference type="SUPFAM" id="SSF57196">
    <property type="entry name" value="EGF/Laminin"/>
    <property type="match status" value="3"/>
</dbReference>
<dbReference type="OrthoDB" id="6233064at2759"/>
<evidence type="ECO:0000256" key="4">
    <source>
        <dbReference type="PROSITE-ProRule" id="PRU00302"/>
    </source>
</evidence>
<feature type="domain" description="EGF-like" evidence="9">
    <location>
        <begin position="211"/>
        <end position="248"/>
    </location>
</feature>
<keyword evidence="6" id="KW-0472">Membrane</keyword>
<feature type="domain" description="CUB" evidence="8">
    <location>
        <begin position="398"/>
        <end position="511"/>
    </location>
</feature>
<dbReference type="PROSITE" id="PS50923">
    <property type="entry name" value="SUSHI"/>
    <property type="match status" value="1"/>
</dbReference>
<sequence length="877" mass="94453">MRRFLSKAIGVLTGLTLLLPSVILADSELNLINLAANESAIISSPFYPSNYQNNLDIQWVIQTAEDFRILLSFLAFNTESCCDHLSAGNGIDSAISSTRIFRLSGTLLPLDTTSTGNAMWLRFTSDGSYTKSGFSLSARSFGSSGKSAYNYDYLEVGNGRNSTDSSSRVFRRSGRILPPDTPSTGNAMWLRFTSGSSSTSSGFFLSARSVGSFGCILNSCLNGGTCRPIGWSGFNCECLDGFEGTRCEIELINLTENNSAIISSPSYPSNYQNNLDIQWVIQTAEDLRILLSFLAFDTQYNYDYLEVGNGRNSTDSTSRVFRQSGRILPPDTPSTGNAMWLRFTSGSRSTSSGFSLSARSVGSFGCILNSCLNGGTCRPIGLSGFNCECLDGFEGTRCEIELINLTEKKSAIISSPSYPSNYQNNLDIQWVIQTAEDFRILLSFLAFDTPYNDYLEVGNGRNSTDSSSRVFRRSGSILPPDTPSTGNAMWLRFTSGSRSTSSGFSLSARSVGSFGCILNSCLNGGTCRPIGLSGFNCECLNGFEGTRCEIELVAAKATIYISSPSYPSNYQNNLDIQWVIQTAEDFRILLSFLAFNTQYDDYLEVGNGRNPTDSSSRVFRRSGSSSPPVTLSHSNVMWLRFTSGGAGTRSGFLVSAESVGPIVRIGATVAHPAAPTTIPAATTKVVKKGCTAPPKLNHVTIAEGQDHVFEPGEVATFTCSVDFVVRGTDRHYAERVCQSDGSWSSKPVECSPVDDPRANETLVGKAAGGGVAGGVLFVVILLLGFLLIRRRWRKNNNQRTVRAPGTGIALISSGNTYNDPRTDTNPPPVHETTISGAAAAADAECATENEVNLKVPLLPTPSPPDGPPPSYDYVPGN</sequence>
<evidence type="ECO:0000313" key="11">
    <source>
        <dbReference type="EnsemblMetazoa" id="XP_038069836.1"/>
    </source>
</evidence>
<dbReference type="SMART" id="SM00179">
    <property type="entry name" value="EGF_CA"/>
    <property type="match status" value="3"/>
</dbReference>
<evidence type="ECO:0000256" key="1">
    <source>
        <dbReference type="ARBA" id="ARBA00022737"/>
    </source>
</evidence>
<dbReference type="CDD" id="cd00054">
    <property type="entry name" value="EGF_CA"/>
    <property type="match status" value="3"/>
</dbReference>
<dbReference type="SMART" id="SM00042">
    <property type="entry name" value="CUB"/>
    <property type="match status" value="4"/>
</dbReference>
<feature type="disulfide bond" evidence="3">
    <location>
        <begin position="238"/>
        <end position="247"/>
    </location>
</feature>
<keyword evidence="4" id="KW-0768">Sushi</keyword>
<feature type="domain" description="EGF-like" evidence="9">
    <location>
        <begin position="362"/>
        <end position="399"/>
    </location>
</feature>
<evidence type="ECO:0000256" key="3">
    <source>
        <dbReference type="PROSITE-ProRule" id="PRU00076"/>
    </source>
</evidence>
<dbReference type="EnsemblMetazoa" id="XM_038213908.1">
    <property type="protein sequence ID" value="XP_038069836.1"/>
    <property type="gene ID" value="LOC119739072"/>
</dbReference>
<feature type="disulfide bond" evidence="3">
    <location>
        <begin position="539"/>
        <end position="548"/>
    </location>
</feature>
<dbReference type="CDD" id="cd00041">
    <property type="entry name" value="CUB"/>
    <property type="match status" value="4"/>
</dbReference>
<dbReference type="SUPFAM" id="SSF49854">
    <property type="entry name" value="Spermadhesin, CUB domain"/>
    <property type="match status" value="5"/>
</dbReference>
<feature type="transmembrane region" description="Helical" evidence="6">
    <location>
        <begin position="766"/>
        <end position="788"/>
    </location>
</feature>
<dbReference type="AlphaFoldDB" id="A0A914B2W1"/>
<dbReference type="PANTHER" id="PTHR24251:SF30">
    <property type="entry name" value="MEMBRANE FRIZZLED-RELATED PROTEIN"/>
    <property type="match status" value="1"/>
</dbReference>